<proteinExistence type="predicted"/>
<dbReference type="Proteomes" id="UP000076727">
    <property type="component" value="Unassembled WGS sequence"/>
</dbReference>
<evidence type="ECO:0000313" key="3">
    <source>
        <dbReference type="EMBL" id="KZT65196.1"/>
    </source>
</evidence>
<evidence type="ECO:0000313" key="4">
    <source>
        <dbReference type="Proteomes" id="UP000076727"/>
    </source>
</evidence>
<dbReference type="Pfam" id="PF20736">
    <property type="entry name" value="Glyco_hydro127M"/>
    <property type="match status" value="1"/>
</dbReference>
<dbReference type="PANTHER" id="PTHR31151">
    <property type="entry name" value="PROLINE-TRNA LIGASE (DUF1680)"/>
    <property type="match status" value="1"/>
</dbReference>
<dbReference type="Pfam" id="PF07944">
    <property type="entry name" value="Beta-AFase-like_GH127_cat"/>
    <property type="match status" value="1"/>
</dbReference>
<name>A0A165M3S8_9APHY</name>
<protein>
    <submittedName>
        <fullName evidence="3">DUF1680-domain-containing protein</fullName>
    </submittedName>
</protein>
<gene>
    <name evidence="3" type="ORF">DAEQUDRAFT_677240</name>
</gene>
<dbReference type="SUPFAM" id="SSF48208">
    <property type="entry name" value="Six-hairpin glycosidases"/>
    <property type="match status" value="1"/>
</dbReference>
<dbReference type="OrthoDB" id="5358475at2759"/>
<dbReference type="InterPro" id="IPR008928">
    <property type="entry name" value="6-hairpin_glycosidase_sf"/>
</dbReference>
<accession>A0A165M3S8</accession>
<sequence length="659" mass="73095">MLWTVLEPLYSRLPTGAVKPHGWGMNMAQVLAHGLASQQPMWYSYVKDSVWQGGVLEYSEMQEAAPYWFNSWVGLAHQLQNDTLLGYTETFLNHVLASRHPSGDFGPGPFNASLPTLLWPRYLIMLGLIQYAEADPSRKNEICDLMHAFVPYAAKRFADGDIGDESLGGQYGFQVVRWEELVLVLQWLYDNDPRGREAELISLMRAAQAQGFNWKRDFYVDNGTFPRLPVLPGEDTQERHGVNIAESLKSEALVWRITGDPSDVASTYARMEMLWKYHGRPQGIFSTDEHLGGLHPSRGSEYCASVEALFSLEYMYATLGEPAWADLAERIAYNAVPAQSTPDWWAQQYLQQTNQVWATNRTGGRPWATDGPAGGVMGMEPEFPCCTVNHPQAWPKFWASSFLRAHDGATLVHALLGPAALTTTLAGGASVNVTVDTLYPFGQTLSYRIAASAPFMLHIRIPRWAGSRSSVSINGQRPSALSQDVRTSLQAVAVPQGETRVELYLDMQVEIEERSNGSVAVHRGPLLYAVDLAYNDTLKPAARCAYSRTLGAAYDNHTHDHDWLPAAPWNIAIDPSTLAFHEALPADGVLPYYVWATGAQPQWMTATACEIAWPLANGDPDWPPPSPNECLGETFEVTLRPFGGTRLRIGEIPTVEVGR</sequence>
<organism evidence="3 4">
    <name type="scientific">Daedalea quercina L-15889</name>
    <dbReference type="NCBI Taxonomy" id="1314783"/>
    <lineage>
        <taxon>Eukaryota</taxon>
        <taxon>Fungi</taxon>
        <taxon>Dikarya</taxon>
        <taxon>Basidiomycota</taxon>
        <taxon>Agaricomycotina</taxon>
        <taxon>Agaricomycetes</taxon>
        <taxon>Polyporales</taxon>
        <taxon>Fomitopsis</taxon>
    </lineage>
</organism>
<dbReference type="InterPro" id="IPR049046">
    <property type="entry name" value="Beta-AFase-like_GH127_middle"/>
</dbReference>
<dbReference type="InterPro" id="IPR012878">
    <property type="entry name" value="Beta-AFase-like_GH127_cat"/>
</dbReference>
<feature type="domain" description="Non-reducing end beta-L-arabinofuranosidase-like GH127 middle" evidence="2">
    <location>
        <begin position="417"/>
        <end position="507"/>
    </location>
</feature>
<dbReference type="AlphaFoldDB" id="A0A165M3S8"/>
<dbReference type="PANTHER" id="PTHR31151:SF0">
    <property type="entry name" value="PROLINE-TRNA LIGASE (DUF1680)"/>
    <property type="match status" value="1"/>
</dbReference>
<feature type="domain" description="Non-reducing end beta-L-arabinofuranosidase-like GH127 catalytic" evidence="1">
    <location>
        <begin position="298"/>
        <end position="397"/>
    </location>
</feature>
<keyword evidence="4" id="KW-1185">Reference proteome</keyword>
<dbReference type="STRING" id="1314783.A0A165M3S8"/>
<reference evidence="3 4" key="1">
    <citation type="journal article" date="2016" name="Mol. Biol. Evol.">
        <title>Comparative Genomics of Early-Diverging Mushroom-Forming Fungi Provides Insights into the Origins of Lignocellulose Decay Capabilities.</title>
        <authorList>
            <person name="Nagy L.G."/>
            <person name="Riley R."/>
            <person name="Tritt A."/>
            <person name="Adam C."/>
            <person name="Daum C."/>
            <person name="Floudas D."/>
            <person name="Sun H."/>
            <person name="Yadav J.S."/>
            <person name="Pangilinan J."/>
            <person name="Larsson K.H."/>
            <person name="Matsuura K."/>
            <person name="Barry K."/>
            <person name="Labutti K."/>
            <person name="Kuo R."/>
            <person name="Ohm R.A."/>
            <person name="Bhattacharya S.S."/>
            <person name="Shirouzu T."/>
            <person name="Yoshinaga Y."/>
            <person name="Martin F.M."/>
            <person name="Grigoriev I.V."/>
            <person name="Hibbett D.S."/>
        </authorList>
    </citation>
    <scope>NUCLEOTIDE SEQUENCE [LARGE SCALE GENOMIC DNA]</scope>
    <source>
        <strain evidence="3 4">L-15889</strain>
    </source>
</reference>
<dbReference type="GO" id="GO:0005975">
    <property type="term" value="P:carbohydrate metabolic process"/>
    <property type="evidence" value="ECO:0007669"/>
    <property type="project" value="InterPro"/>
</dbReference>
<dbReference type="EMBL" id="KV429110">
    <property type="protein sequence ID" value="KZT65196.1"/>
    <property type="molecule type" value="Genomic_DNA"/>
</dbReference>
<evidence type="ECO:0000259" key="2">
    <source>
        <dbReference type="Pfam" id="PF20736"/>
    </source>
</evidence>
<evidence type="ECO:0000259" key="1">
    <source>
        <dbReference type="Pfam" id="PF07944"/>
    </source>
</evidence>